<dbReference type="Proteomes" id="UP000594262">
    <property type="component" value="Unplaced"/>
</dbReference>
<accession>A0A7M5US71</accession>
<evidence type="ECO:0000256" key="1">
    <source>
        <dbReference type="SAM" id="MobiDB-lite"/>
    </source>
</evidence>
<evidence type="ECO:0000313" key="2">
    <source>
        <dbReference type="EnsemblMetazoa" id="CLYHEMP003700.1"/>
    </source>
</evidence>
<proteinExistence type="predicted"/>
<dbReference type="EnsemblMetazoa" id="CLYHEMT003700.1">
    <property type="protein sequence ID" value="CLYHEMP003700.1"/>
    <property type="gene ID" value="CLYHEMG003700"/>
</dbReference>
<reference evidence="2" key="1">
    <citation type="submission" date="2021-01" db="UniProtKB">
        <authorList>
            <consortium name="EnsemblMetazoa"/>
        </authorList>
    </citation>
    <scope>IDENTIFICATION</scope>
</reference>
<protein>
    <submittedName>
        <fullName evidence="2">Uncharacterized protein</fullName>
    </submittedName>
</protein>
<sequence length="118" mass="13851">MPSFKRQSNPNEVIQSLKKRINTTLHFNPPNHNNINPAQRQNQEQPQNQDQENNQTRTKQLPSKGPSNWIPPPSDYPIINQFFDELQNIQFLPFGDGQTQNDNLHFLIPFRRLKNNHA</sequence>
<feature type="region of interest" description="Disordered" evidence="1">
    <location>
        <begin position="18"/>
        <end position="76"/>
    </location>
</feature>
<evidence type="ECO:0000313" key="3">
    <source>
        <dbReference type="Proteomes" id="UP000594262"/>
    </source>
</evidence>
<feature type="compositionally biased region" description="Low complexity" evidence="1">
    <location>
        <begin position="28"/>
        <end position="55"/>
    </location>
</feature>
<name>A0A7M5US71_9CNID</name>
<dbReference type="AlphaFoldDB" id="A0A7M5US71"/>
<keyword evidence="3" id="KW-1185">Reference proteome</keyword>
<organism evidence="2 3">
    <name type="scientific">Clytia hemisphaerica</name>
    <dbReference type="NCBI Taxonomy" id="252671"/>
    <lineage>
        <taxon>Eukaryota</taxon>
        <taxon>Metazoa</taxon>
        <taxon>Cnidaria</taxon>
        <taxon>Hydrozoa</taxon>
        <taxon>Hydroidolina</taxon>
        <taxon>Leptothecata</taxon>
        <taxon>Obeliida</taxon>
        <taxon>Clytiidae</taxon>
        <taxon>Clytia</taxon>
    </lineage>
</organism>